<evidence type="ECO:0000313" key="4">
    <source>
        <dbReference type="Proteomes" id="UP000542674"/>
    </source>
</evidence>
<reference evidence="3 4" key="1">
    <citation type="submission" date="2020-08" db="EMBL/GenBank/DDBJ databases">
        <title>Sequencing the genomes of 1000 actinobacteria strains.</title>
        <authorList>
            <person name="Klenk H.-P."/>
        </authorList>
    </citation>
    <scope>NUCLEOTIDE SEQUENCE [LARGE SCALE GENOMIC DNA]</scope>
    <source>
        <strain evidence="3 4">DSM 45084</strain>
    </source>
</reference>
<dbReference type="SUPFAM" id="SSF52091">
    <property type="entry name" value="SpoIIaa-like"/>
    <property type="match status" value="1"/>
</dbReference>
<dbReference type="AlphaFoldDB" id="A0A7W7T9P0"/>
<dbReference type="Gene3D" id="3.30.750.24">
    <property type="entry name" value="STAS domain"/>
    <property type="match status" value="1"/>
</dbReference>
<evidence type="ECO:0000313" key="3">
    <source>
        <dbReference type="EMBL" id="MBB4968607.1"/>
    </source>
</evidence>
<evidence type="ECO:0000256" key="2">
    <source>
        <dbReference type="SAM" id="Phobius"/>
    </source>
</evidence>
<keyword evidence="2" id="KW-0472">Membrane</keyword>
<accession>A0A7W7T9P0</accession>
<dbReference type="InterPro" id="IPR036513">
    <property type="entry name" value="STAS_dom_sf"/>
</dbReference>
<protein>
    <submittedName>
        <fullName evidence="3">Uncharacterized protein</fullName>
    </submittedName>
</protein>
<dbReference type="EMBL" id="JACHJS010000001">
    <property type="protein sequence ID" value="MBB4968607.1"/>
    <property type="molecule type" value="Genomic_DNA"/>
</dbReference>
<organism evidence="3 4">
    <name type="scientific">Saccharothrix violaceirubra</name>
    <dbReference type="NCBI Taxonomy" id="413306"/>
    <lineage>
        <taxon>Bacteria</taxon>
        <taxon>Bacillati</taxon>
        <taxon>Actinomycetota</taxon>
        <taxon>Actinomycetes</taxon>
        <taxon>Pseudonocardiales</taxon>
        <taxon>Pseudonocardiaceae</taxon>
        <taxon>Saccharothrix</taxon>
    </lineage>
</organism>
<dbReference type="Proteomes" id="UP000542674">
    <property type="component" value="Unassembled WGS sequence"/>
</dbReference>
<evidence type="ECO:0000256" key="1">
    <source>
        <dbReference type="SAM" id="MobiDB-lite"/>
    </source>
</evidence>
<feature type="transmembrane region" description="Helical" evidence="2">
    <location>
        <begin position="101"/>
        <end position="120"/>
    </location>
</feature>
<keyword evidence="2" id="KW-0812">Transmembrane</keyword>
<sequence>MLDLSQVGQVDDSLLALMHRAEDRLTALDGVFELTGLAPPVLYAMDDTPLAEVFSWYRAVVDDPKPHAALWSSLRCLQGSKTSRSPVPRPGTRVSSTRPPAVGQGLIAAIGVVWLLVLVARGRRERRGTPPARAYRVATSRHPALRL</sequence>
<gene>
    <name evidence="3" type="ORF">F4559_005966</name>
</gene>
<keyword evidence="2" id="KW-1133">Transmembrane helix</keyword>
<comment type="caution">
    <text evidence="3">The sequence shown here is derived from an EMBL/GenBank/DDBJ whole genome shotgun (WGS) entry which is preliminary data.</text>
</comment>
<feature type="region of interest" description="Disordered" evidence="1">
    <location>
        <begin position="80"/>
        <end position="99"/>
    </location>
</feature>
<name>A0A7W7T9P0_9PSEU</name>
<keyword evidence="4" id="KW-1185">Reference proteome</keyword>
<proteinExistence type="predicted"/>
<dbReference type="RefSeq" id="WP_246445361.1">
    <property type="nucleotide sequence ID" value="NZ_BAABAI010000006.1"/>
</dbReference>